<protein>
    <submittedName>
        <fullName evidence="2">Uncharacterized protein</fullName>
    </submittedName>
</protein>
<feature type="region of interest" description="Disordered" evidence="1">
    <location>
        <begin position="162"/>
        <end position="181"/>
    </location>
</feature>
<accession>A0A1E7LAH3</accession>
<keyword evidence="3" id="KW-1185">Reference proteome</keyword>
<dbReference type="RefSeq" id="WP_070015488.1">
    <property type="nucleotide sequence ID" value="NZ_LJGW01000107.1"/>
</dbReference>
<evidence type="ECO:0000256" key="1">
    <source>
        <dbReference type="SAM" id="MobiDB-lite"/>
    </source>
</evidence>
<feature type="region of interest" description="Disordered" evidence="1">
    <location>
        <begin position="1"/>
        <end position="24"/>
    </location>
</feature>
<gene>
    <name evidence="2" type="ORF">AN218_05590</name>
</gene>
<dbReference type="Proteomes" id="UP000176005">
    <property type="component" value="Unassembled WGS sequence"/>
</dbReference>
<organism evidence="2 3">
    <name type="scientific">Streptomyces nanshensis</name>
    <dbReference type="NCBI Taxonomy" id="518642"/>
    <lineage>
        <taxon>Bacteria</taxon>
        <taxon>Bacillati</taxon>
        <taxon>Actinomycetota</taxon>
        <taxon>Actinomycetes</taxon>
        <taxon>Kitasatosporales</taxon>
        <taxon>Streptomycetaceae</taxon>
        <taxon>Streptomyces</taxon>
    </lineage>
</organism>
<name>A0A1E7LAH3_9ACTN</name>
<evidence type="ECO:0000313" key="2">
    <source>
        <dbReference type="EMBL" id="OEV12983.1"/>
    </source>
</evidence>
<evidence type="ECO:0000313" key="3">
    <source>
        <dbReference type="Proteomes" id="UP000176005"/>
    </source>
</evidence>
<reference evidence="2 3" key="1">
    <citation type="journal article" date="2016" name="Front. Microbiol.">
        <title>Comparative Genomics Analysis of Streptomyces Species Reveals Their Adaptation to the Marine Environment and Their Diversity at the Genomic Level.</title>
        <authorList>
            <person name="Tian X."/>
            <person name="Zhang Z."/>
            <person name="Yang T."/>
            <person name="Chen M."/>
            <person name="Li J."/>
            <person name="Chen F."/>
            <person name="Yang J."/>
            <person name="Li W."/>
            <person name="Zhang B."/>
            <person name="Zhang Z."/>
            <person name="Wu J."/>
            <person name="Zhang C."/>
            <person name="Long L."/>
            <person name="Xiao J."/>
        </authorList>
    </citation>
    <scope>NUCLEOTIDE SEQUENCE [LARGE SCALE GENOMIC DNA]</scope>
    <source>
        <strain evidence="2 3">SCSIO 10429</strain>
    </source>
</reference>
<dbReference type="EMBL" id="LJGW01000107">
    <property type="protein sequence ID" value="OEV12983.1"/>
    <property type="molecule type" value="Genomic_DNA"/>
</dbReference>
<comment type="caution">
    <text evidence="2">The sequence shown here is derived from an EMBL/GenBank/DDBJ whole genome shotgun (WGS) entry which is preliminary data.</text>
</comment>
<sequence>MTDAAQTPGTERPDPSPLSPRDESRLRYSGRCLRLIDTLLQQVPIDPDAEPGSLLAAALRAEEDVAWLVKYAVVAERERDTPYPVLGRVAGISKQSAHRRWADDVAAWAHNGRTCMTSDSFDTPLQRAHLYDELYARLRPDAPAEAVSSGLDAVRIPGSENLDRARRERADAVHQRRDALARRSRELGAEAKQLGEEEGDSAERVAALRAAAAADEELAELYEQLIPLEPELAEEHRAYAAKYRGFAQAERDHADLVAERTAAAEWVKAKEAPAVTNSEEAGR</sequence>
<dbReference type="AlphaFoldDB" id="A0A1E7LAH3"/>
<proteinExistence type="predicted"/>